<feature type="domain" description="HTH arsR-type" evidence="1">
    <location>
        <begin position="1"/>
        <end position="93"/>
    </location>
</feature>
<dbReference type="NCBIfam" id="NF033788">
    <property type="entry name" value="HTH_metalloreg"/>
    <property type="match status" value="1"/>
</dbReference>
<gene>
    <name evidence="2" type="ORF">FGF67_06125</name>
</gene>
<dbReference type="Gene3D" id="1.10.10.10">
    <property type="entry name" value="Winged helix-like DNA-binding domain superfamily/Winged helix DNA-binding domain"/>
    <property type="match status" value="1"/>
</dbReference>
<dbReference type="Proteomes" id="UP000308713">
    <property type="component" value="Unassembled WGS sequence"/>
</dbReference>
<reference evidence="2 3" key="1">
    <citation type="submission" date="2019-05" db="EMBL/GenBank/DDBJ databases">
        <title>Tamlana fucoidanivorans sp. nov., isolated from the surface of algae collected from Fujian province in China.</title>
        <authorList>
            <person name="Li J."/>
        </authorList>
    </citation>
    <scope>NUCLEOTIDE SEQUENCE [LARGE SCALE GENOMIC DNA]</scope>
    <source>
        <strain evidence="2 3">CW2-9</strain>
    </source>
</reference>
<dbReference type="InterPro" id="IPR036390">
    <property type="entry name" value="WH_DNA-bd_sf"/>
</dbReference>
<dbReference type="SUPFAM" id="SSF46785">
    <property type="entry name" value="Winged helix' DNA-binding domain"/>
    <property type="match status" value="1"/>
</dbReference>
<dbReference type="Pfam" id="PF12840">
    <property type="entry name" value="HTH_20"/>
    <property type="match status" value="1"/>
</dbReference>
<evidence type="ECO:0000313" key="3">
    <source>
        <dbReference type="Proteomes" id="UP000308713"/>
    </source>
</evidence>
<dbReference type="RefSeq" id="WP_139695775.1">
    <property type="nucleotide sequence ID" value="NZ_CP074074.1"/>
</dbReference>
<dbReference type="InterPro" id="IPR011991">
    <property type="entry name" value="ArsR-like_HTH"/>
</dbReference>
<dbReference type="InterPro" id="IPR001845">
    <property type="entry name" value="HTH_ArsR_DNA-bd_dom"/>
</dbReference>
<dbReference type="GO" id="GO:0003700">
    <property type="term" value="F:DNA-binding transcription factor activity"/>
    <property type="evidence" value="ECO:0007669"/>
    <property type="project" value="InterPro"/>
</dbReference>
<dbReference type="PROSITE" id="PS50987">
    <property type="entry name" value="HTH_ARSR_2"/>
    <property type="match status" value="1"/>
</dbReference>
<dbReference type="PANTHER" id="PTHR38600">
    <property type="entry name" value="TRANSCRIPTIONAL REGULATORY PROTEIN"/>
    <property type="match status" value="1"/>
</dbReference>
<name>A0A5C4SPG0_9FLAO</name>
<evidence type="ECO:0000313" key="2">
    <source>
        <dbReference type="EMBL" id="TNJ45284.1"/>
    </source>
</evidence>
<accession>A0A5C4SPG0</accession>
<dbReference type="OrthoDB" id="9799175at2"/>
<organism evidence="2 3">
    <name type="scientific">Allotamlana fucoidanivorans</name>
    <dbReference type="NCBI Taxonomy" id="2583814"/>
    <lineage>
        <taxon>Bacteria</taxon>
        <taxon>Pseudomonadati</taxon>
        <taxon>Bacteroidota</taxon>
        <taxon>Flavobacteriia</taxon>
        <taxon>Flavobacteriales</taxon>
        <taxon>Flavobacteriaceae</taxon>
        <taxon>Allotamlana</taxon>
    </lineage>
</organism>
<dbReference type="EMBL" id="VDCS01000005">
    <property type="protein sequence ID" value="TNJ45284.1"/>
    <property type="molecule type" value="Genomic_DNA"/>
</dbReference>
<sequence>MQDKITKLFKAIADPTRRDIFHALVIATSALSITQISNQFDITRQGITKHIKTLEQAGLVYIESQGRERYCNANPKALKEITSWLKFYEQFWTDKLNNLSLYLDEKNT</sequence>
<dbReference type="CDD" id="cd00090">
    <property type="entry name" value="HTH_ARSR"/>
    <property type="match status" value="1"/>
</dbReference>
<dbReference type="PANTHER" id="PTHR38600:SF2">
    <property type="entry name" value="SLL0088 PROTEIN"/>
    <property type="match status" value="1"/>
</dbReference>
<keyword evidence="3" id="KW-1185">Reference proteome</keyword>
<proteinExistence type="predicted"/>
<evidence type="ECO:0000259" key="1">
    <source>
        <dbReference type="PROSITE" id="PS50987"/>
    </source>
</evidence>
<dbReference type="InterPro" id="IPR036388">
    <property type="entry name" value="WH-like_DNA-bd_sf"/>
</dbReference>
<protein>
    <submittedName>
        <fullName evidence="2">Helix-turn-helix transcriptional regulator</fullName>
    </submittedName>
</protein>
<dbReference type="AlphaFoldDB" id="A0A5C4SPG0"/>
<comment type="caution">
    <text evidence="2">The sequence shown here is derived from an EMBL/GenBank/DDBJ whole genome shotgun (WGS) entry which is preliminary data.</text>
</comment>
<dbReference type="SMART" id="SM00418">
    <property type="entry name" value="HTH_ARSR"/>
    <property type="match status" value="1"/>
</dbReference>
<dbReference type="PRINTS" id="PR00778">
    <property type="entry name" value="HTHARSR"/>
</dbReference>